<evidence type="ECO:0000259" key="1">
    <source>
        <dbReference type="PROSITE" id="PS51186"/>
    </source>
</evidence>
<dbReference type="InterPro" id="IPR000182">
    <property type="entry name" value="GNAT_dom"/>
</dbReference>
<dbReference type="PANTHER" id="PTHR43328">
    <property type="entry name" value="ACETYLTRANSFERASE-RELATED"/>
    <property type="match status" value="1"/>
</dbReference>
<accession>A0A1B8TXG9</accession>
<sequence>MTIEIFDAFNRMSFLNINRITKFLHEHLEDCKDPKNAISKSLLYAAKEIPSLGGYAFVMKKNDEIIGVVVINKTGMSQYQSENLMTYLAVHKNYRNQGFATKLINKAVNYCNGNITLNIKKENNAIKLFEKNGFESMKIEMTLRKK</sequence>
<comment type="caution">
    <text evidence="2">The sequence shown here is derived from an EMBL/GenBank/DDBJ whole genome shotgun (WGS) entry which is preliminary data.</text>
</comment>
<dbReference type="OrthoDB" id="7585366at2"/>
<proteinExistence type="predicted"/>
<dbReference type="KEGG" id="pob:LPB03_03965"/>
<dbReference type="Gene3D" id="3.40.630.30">
    <property type="match status" value="1"/>
</dbReference>
<dbReference type="EMBL" id="LSFM01000022">
    <property type="protein sequence ID" value="OBY64421.1"/>
    <property type="molecule type" value="Genomic_DNA"/>
</dbReference>
<name>A0A1B8TXG9_9FLAO</name>
<evidence type="ECO:0000313" key="2">
    <source>
        <dbReference type="EMBL" id="OBY64421.1"/>
    </source>
</evidence>
<keyword evidence="3" id="KW-1185">Reference proteome</keyword>
<dbReference type="STRING" id="1774273.LPB03_03965"/>
<dbReference type="PROSITE" id="PS51186">
    <property type="entry name" value="GNAT"/>
    <property type="match status" value="1"/>
</dbReference>
<evidence type="ECO:0000313" key="3">
    <source>
        <dbReference type="Proteomes" id="UP000092584"/>
    </source>
</evidence>
<dbReference type="PANTHER" id="PTHR43328:SF1">
    <property type="entry name" value="N-ACETYLTRANSFERASE DOMAIN-CONTAINING PROTEIN"/>
    <property type="match status" value="1"/>
</dbReference>
<dbReference type="AlphaFoldDB" id="A0A1B8TXG9"/>
<gene>
    <name evidence="2" type="ORF">LPB3_08530</name>
</gene>
<dbReference type="GO" id="GO:0016747">
    <property type="term" value="F:acyltransferase activity, transferring groups other than amino-acyl groups"/>
    <property type="evidence" value="ECO:0007669"/>
    <property type="project" value="InterPro"/>
</dbReference>
<dbReference type="RefSeq" id="WP_065319169.1">
    <property type="nucleotide sequence ID" value="NZ_CAXBLX010000007.1"/>
</dbReference>
<dbReference type="Pfam" id="PF13508">
    <property type="entry name" value="Acetyltransf_7"/>
    <property type="match status" value="1"/>
</dbReference>
<organism evidence="2 3">
    <name type="scientific">Polaribacter vadi</name>
    <dbReference type="NCBI Taxonomy" id="1774273"/>
    <lineage>
        <taxon>Bacteria</taxon>
        <taxon>Pseudomonadati</taxon>
        <taxon>Bacteroidota</taxon>
        <taxon>Flavobacteriia</taxon>
        <taxon>Flavobacteriales</taxon>
        <taxon>Flavobacteriaceae</taxon>
    </lineage>
</organism>
<feature type="domain" description="N-acetyltransferase" evidence="1">
    <location>
        <begin position="15"/>
        <end position="146"/>
    </location>
</feature>
<dbReference type="InterPro" id="IPR016181">
    <property type="entry name" value="Acyl_CoA_acyltransferase"/>
</dbReference>
<reference evidence="3" key="1">
    <citation type="submission" date="2016-02" db="EMBL/GenBank/DDBJ databases">
        <authorList>
            <person name="Shin S.-K."/>
            <person name="Yi H."/>
            <person name="Kim E."/>
        </authorList>
    </citation>
    <scope>NUCLEOTIDE SEQUENCE [LARGE SCALE GENOMIC DNA]</scope>
    <source>
        <strain evidence="3">LPB0003</strain>
    </source>
</reference>
<dbReference type="SUPFAM" id="SSF55729">
    <property type="entry name" value="Acyl-CoA N-acyltransferases (Nat)"/>
    <property type="match status" value="1"/>
</dbReference>
<protein>
    <recommendedName>
        <fullName evidence="1">N-acetyltransferase domain-containing protein</fullName>
    </recommendedName>
</protein>
<dbReference type="Proteomes" id="UP000092584">
    <property type="component" value="Unassembled WGS sequence"/>
</dbReference>
<dbReference type="CDD" id="cd04301">
    <property type="entry name" value="NAT_SF"/>
    <property type="match status" value="1"/>
</dbReference>